<dbReference type="Proteomes" id="UP000274429">
    <property type="component" value="Unassembled WGS sequence"/>
</dbReference>
<sequence length="78" mass="8975">MRPNNNVTVRSRLFSLQQKQEQTQAALMEEGERIEMGTRIVHPVAAYEAGCPVFPRNKLEESTAAVERIENYEIEGRR</sequence>
<protein>
    <submittedName>
        <fullName evidence="3">DUF3343 domain-containing protein</fullName>
    </submittedName>
</protein>
<dbReference type="AlphaFoldDB" id="A0A0R3WRP4"/>
<evidence type="ECO:0000313" key="1">
    <source>
        <dbReference type="EMBL" id="VDM22589.1"/>
    </source>
</evidence>
<gene>
    <name evidence="1" type="ORF">TTAC_LOCUS3419</name>
</gene>
<evidence type="ECO:0000313" key="2">
    <source>
        <dbReference type="Proteomes" id="UP000274429"/>
    </source>
</evidence>
<proteinExistence type="predicted"/>
<keyword evidence="2" id="KW-1185">Reference proteome</keyword>
<organism evidence="3">
    <name type="scientific">Hydatigena taeniaeformis</name>
    <name type="common">Feline tapeworm</name>
    <name type="synonym">Taenia taeniaeformis</name>
    <dbReference type="NCBI Taxonomy" id="6205"/>
    <lineage>
        <taxon>Eukaryota</taxon>
        <taxon>Metazoa</taxon>
        <taxon>Spiralia</taxon>
        <taxon>Lophotrochozoa</taxon>
        <taxon>Platyhelminthes</taxon>
        <taxon>Cestoda</taxon>
        <taxon>Eucestoda</taxon>
        <taxon>Cyclophyllidea</taxon>
        <taxon>Taeniidae</taxon>
        <taxon>Hydatigera</taxon>
    </lineage>
</organism>
<name>A0A0R3WRP4_HYDTA</name>
<reference evidence="1 2" key="2">
    <citation type="submission" date="2018-11" db="EMBL/GenBank/DDBJ databases">
        <authorList>
            <consortium name="Pathogen Informatics"/>
        </authorList>
    </citation>
    <scope>NUCLEOTIDE SEQUENCE [LARGE SCALE GENOMIC DNA]</scope>
</reference>
<reference evidence="3" key="1">
    <citation type="submission" date="2017-02" db="UniProtKB">
        <authorList>
            <consortium name="WormBaseParasite"/>
        </authorList>
    </citation>
    <scope>IDENTIFICATION</scope>
</reference>
<dbReference type="EMBL" id="UYWX01002407">
    <property type="protein sequence ID" value="VDM22589.1"/>
    <property type="molecule type" value="Genomic_DNA"/>
</dbReference>
<accession>A0A0R3WRP4</accession>
<dbReference type="WBParaSite" id="TTAC_0000343401-mRNA-1">
    <property type="protein sequence ID" value="TTAC_0000343401-mRNA-1"/>
    <property type="gene ID" value="TTAC_0000343401"/>
</dbReference>
<evidence type="ECO:0000313" key="3">
    <source>
        <dbReference type="WBParaSite" id="TTAC_0000343401-mRNA-1"/>
    </source>
</evidence>